<reference evidence="6" key="3">
    <citation type="submission" date="2022-08" db="EMBL/GenBank/DDBJ databases">
        <title>Whole genome sequencing of non-tuberculosis mycobacteria type-strains.</title>
        <authorList>
            <person name="Igarashi Y."/>
            <person name="Osugi A."/>
            <person name="Mitarai S."/>
        </authorList>
    </citation>
    <scope>NUCLEOTIDE SEQUENCE</scope>
    <source>
        <strain evidence="6">JCM 16372</strain>
    </source>
</reference>
<evidence type="ECO:0000313" key="7">
    <source>
        <dbReference type="Proteomes" id="UP001055159"/>
    </source>
</evidence>
<dbReference type="EMBL" id="JACKRN010000974">
    <property type="protein sequence ID" value="MCV7074014.1"/>
    <property type="molecule type" value="Genomic_DNA"/>
</dbReference>
<feature type="domain" description="DNA methylase N-4/N-6" evidence="4">
    <location>
        <begin position="163"/>
        <end position="273"/>
    </location>
</feature>
<organism evidence="5 8">
    <name type="scientific">Mycolicibacterium rufum</name>
    <dbReference type="NCBI Taxonomy" id="318424"/>
    <lineage>
        <taxon>Bacteria</taxon>
        <taxon>Bacillati</taxon>
        <taxon>Actinomycetota</taxon>
        <taxon>Actinomycetes</taxon>
        <taxon>Mycobacteriales</taxon>
        <taxon>Mycobacteriaceae</taxon>
        <taxon>Mycolicibacterium</taxon>
    </lineage>
</organism>
<dbReference type="InterPro" id="IPR002052">
    <property type="entry name" value="DNA_methylase_N6_adenine_CS"/>
</dbReference>
<dbReference type="InterPro" id="IPR029063">
    <property type="entry name" value="SAM-dependent_MTases_sf"/>
</dbReference>
<dbReference type="AlphaFoldDB" id="A0A9X2YIA0"/>
<reference evidence="5" key="1">
    <citation type="submission" date="2020-07" db="EMBL/GenBank/DDBJ databases">
        <authorList>
            <person name="Pettersson B.M.F."/>
            <person name="Behra P.R.K."/>
            <person name="Ramesh M."/>
            <person name="Das S."/>
            <person name="Dasgupta S."/>
            <person name="Kirsebom L.A."/>
        </authorList>
    </citation>
    <scope>NUCLEOTIDE SEQUENCE</scope>
    <source>
        <strain evidence="5">DSM 45406</strain>
    </source>
</reference>
<evidence type="ECO:0000256" key="1">
    <source>
        <dbReference type="ARBA" id="ARBA00006594"/>
    </source>
</evidence>
<accession>A0A9X2YIA0</accession>
<evidence type="ECO:0000259" key="4">
    <source>
        <dbReference type="Pfam" id="PF01555"/>
    </source>
</evidence>
<dbReference type="RefSeq" id="WP_043405353.1">
    <property type="nucleotide sequence ID" value="NZ_CP092427.2"/>
</dbReference>
<dbReference type="GO" id="GO:0032259">
    <property type="term" value="P:methylation"/>
    <property type="evidence" value="ECO:0007669"/>
    <property type="project" value="UniProtKB-KW"/>
</dbReference>
<dbReference type="InterPro" id="IPR002941">
    <property type="entry name" value="DNA_methylase_N4/N6"/>
</dbReference>
<name>A0A9X2YIA0_9MYCO</name>
<proteinExistence type="inferred from homology"/>
<evidence type="ECO:0000313" key="6">
    <source>
        <dbReference type="EMBL" id="ULP37666.1"/>
    </source>
</evidence>
<evidence type="ECO:0000256" key="3">
    <source>
        <dbReference type="ARBA" id="ARBA00022679"/>
    </source>
</evidence>
<dbReference type="SUPFAM" id="SSF53335">
    <property type="entry name" value="S-adenosyl-L-methionine-dependent methyltransferases"/>
    <property type="match status" value="1"/>
</dbReference>
<reference evidence="5" key="2">
    <citation type="journal article" date="2022" name="BMC Genomics">
        <title>Comparative genome analysis of mycobacteria focusing on tRNA and non-coding RNA.</title>
        <authorList>
            <person name="Behra P.R.K."/>
            <person name="Pettersson B.M.F."/>
            <person name="Ramesh M."/>
            <person name="Das S."/>
            <person name="Dasgupta S."/>
            <person name="Kirsebom L.A."/>
        </authorList>
    </citation>
    <scope>NUCLEOTIDE SEQUENCE</scope>
    <source>
        <strain evidence="5">DSM 45406</strain>
    </source>
</reference>
<evidence type="ECO:0000313" key="8">
    <source>
        <dbReference type="Proteomes" id="UP001140272"/>
    </source>
</evidence>
<protein>
    <submittedName>
        <fullName evidence="5">Site-specific DNA-methyltransferase</fullName>
    </submittedName>
</protein>
<gene>
    <name evidence="5" type="ORF">H7H73_30730</name>
    <name evidence="6" type="ORF">MJO55_04310</name>
</gene>
<dbReference type="PROSITE" id="PS00092">
    <property type="entry name" value="N6_MTASE"/>
    <property type="match status" value="1"/>
</dbReference>
<dbReference type="GO" id="GO:0008170">
    <property type="term" value="F:N-methyltransferase activity"/>
    <property type="evidence" value="ECO:0007669"/>
    <property type="project" value="InterPro"/>
</dbReference>
<comment type="similarity">
    <text evidence="1">Belongs to the N(4)/N(6)-methyltransferase family.</text>
</comment>
<keyword evidence="2" id="KW-0489">Methyltransferase</keyword>
<dbReference type="Proteomes" id="UP001140272">
    <property type="component" value="Unassembled WGS sequence"/>
</dbReference>
<dbReference type="Proteomes" id="UP001055159">
    <property type="component" value="Chromosome"/>
</dbReference>
<dbReference type="Gene3D" id="3.40.50.150">
    <property type="entry name" value="Vaccinia Virus protein VP39"/>
    <property type="match status" value="1"/>
</dbReference>
<dbReference type="Pfam" id="PF01555">
    <property type="entry name" value="N6_N4_Mtase"/>
    <property type="match status" value="1"/>
</dbReference>
<sequence>MSRLNDLLRQLESKDADLAKDLRREVDALSSRRAFGLNFERHVPEAVELPGRPVRRGDKVRILPPRGLRASAGDDRLWRVVAITDGASGARTASLELLAGGDETGEAPVDDLVVVAEFRDPIYPGLVSTGKVERGGDKPFHTVINAENYHALQTLLFTYRAKVDAIYIDPPYNTGAKDWKYNNDYVEGEDLYRHSKWLAFMERRLKLAKELLNPHDSVLIVTIDEKEYLRLGLLLEQMFPEARIQMISSVINPKGVSRGAEFRRTDEYIFFVQLGNSAPVRLLLGPEWSSSAAGAEEASTEDLAEEPELETPEWTSMMRRGSASARADRPSMFYPIYADPRLRRIVDVGEPLKEGVQVAPAREGLVAILPLRRNGSEGRWQISAPELRTRIEQGRVRLGRPTAYGYVVNYLPDGAYAAVLSDQFEITGRADDGSIVAVGRRDQRRIAPTQWKLRAHNASEYGSTLLASFIPGRSFPFPKSLFAVEDALRFFVTDKPCALIVDFFAGSGTTTHATMRLNKQDGGRRRSVSVTNNEVAAEDQAALRAQRLRPGDPAWEQWGICDYVTKPRVRAATTGLTPEGDPINGDYRFSDEFPMSEGLDENVEFFTLTYEAPLRVSSNREFVKIAPLLWLRAGSEGRRINDMSTGWDVADTYGVLADLDQSEAFVDAIAAKDGIRMAFIVTDEDRLFEAVVRELPDRVEPVRMYEAYLQNFEIETGRAAL</sequence>
<evidence type="ECO:0000256" key="2">
    <source>
        <dbReference type="ARBA" id="ARBA00022603"/>
    </source>
</evidence>
<keyword evidence="7" id="KW-1185">Reference proteome</keyword>
<evidence type="ECO:0000313" key="5">
    <source>
        <dbReference type="EMBL" id="MCV7074014.1"/>
    </source>
</evidence>
<keyword evidence="3" id="KW-0808">Transferase</keyword>
<dbReference type="EMBL" id="CP092427">
    <property type="protein sequence ID" value="ULP37666.1"/>
    <property type="molecule type" value="Genomic_DNA"/>
</dbReference>
<dbReference type="GO" id="GO:0003677">
    <property type="term" value="F:DNA binding"/>
    <property type="evidence" value="ECO:0007669"/>
    <property type="project" value="InterPro"/>
</dbReference>